<dbReference type="STRING" id="104452.A0A0L7K3N6"/>
<evidence type="ECO:0000313" key="16">
    <source>
        <dbReference type="EMBL" id="KOB52102.1"/>
    </source>
</evidence>
<dbReference type="GO" id="GO:0006508">
    <property type="term" value="P:proteolysis"/>
    <property type="evidence" value="ECO:0007669"/>
    <property type="project" value="UniProtKB-KW"/>
</dbReference>
<evidence type="ECO:0000256" key="12">
    <source>
        <dbReference type="ARBA" id="ARBA00023136"/>
    </source>
</evidence>
<evidence type="ECO:0000256" key="3">
    <source>
        <dbReference type="ARBA" id="ARBA00010136"/>
    </source>
</evidence>
<gene>
    <name evidence="16" type="ORF">OBRU01_26524</name>
</gene>
<keyword evidence="11 16" id="KW-0482">Metalloprotease</keyword>
<dbReference type="EMBL" id="JTDY01013750">
    <property type="protein sequence ID" value="KOB52102.1"/>
    <property type="molecule type" value="Genomic_DNA"/>
</dbReference>
<comment type="caution">
    <text evidence="16">The sequence shown here is derived from an EMBL/GenBank/DDBJ whole genome shotgun (WGS) entry which is preliminary data.</text>
</comment>
<keyword evidence="9" id="KW-0378">Hydrolase</keyword>
<dbReference type="InterPro" id="IPR024571">
    <property type="entry name" value="ERAP1-like_C_dom"/>
</dbReference>
<protein>
    <submittedName>
        <fullName evidence="16">Protease m1 zinc metalloprotease</fullName>
    </submittedName>
</protein>
<name>A0A0L7K3N6_OPEBR</name>
<dbReference type="GO" id="GO:0070006">
    <property type="term" value="F:metalloaminopeptidase activity"/>
    <property type="evidence" value="ECO:0007669"/>
    <property type="project" value="TreeGrafter"/>
</dbReference>
<evidence type="ECO:0000256" key="2">
    <source>
        <dbReference type="ARBA" id="ARBA00004609"/>
    </source>
</evidence>
<feature type="non-terminal residue" evidence="16">
    <location>
        <position position="1"/>
    </location>
</feature>
<evidence type="ECO:0000259" key="15">
    <source>
        <dbReference type="Pfam" id="PF11838"/>
    </source>
</evidence>
<comment type="similarity">
    <text evidence="3">Belongs to the peptidase M1 family.</text>
</comment>
<keyword evidence="17" id="KW-1185">Reference proteome</keyword>
<organism evidence="16 17">
    <name type="scientific">Operophtera brumata</name>
    <name type="common">Winter moth</name>
    <name type="synonym">Phalaena brumata</name>
    <dbReference type="NCBI Taxonomy" id="104452"/>
    <lineage>
        <taxon>Eukaryota</taxon>
        <taxon>Metazoa</taxon>
        <taxon>Ecdysozoa</taxon>
        <taxon>Arthropoda</taxon>
        <taxon>Hexapoda</taxon>
        <taxon>Insecta</taxon>
        <taxon>Pterygota</taxon>
        <taxon>Neoptera</taxon>
        <taxon>Endopterygota</taxon>
        <taxon>Lepidoptera</taxon>
        <taxon>Glossata</taxon>
        <taxon>Ditrysia</taxon>
        <taxon>Geometroidea</taxon>
        <taxon>Geometridae</taxon>
        <taxon>Larentiinae</taxon>
        <taxon>Operophtera</taxon>
    </lineage>
</organism>
<dbReference type="Pfam" id="PF11838">
    <property type="entry name" value="ERAP1_C"/>
    <property type="match status" value="1"/>
</dbReference>
<evidence type="ECO:0000256" key="10">
    <source>
        <dbReference type="ARBA" id="ARBA00022833"/>
    </source>
</evidence>
<keyword evidence="10" id="KW-0862">Zinc</keyword>
<evidence type="ECO:0000256" key="9">
    <source>
        <dbReference type="ARBA" id="ARBA00022801"/>
    </source>
</evidence>
<dbReference type="GO" id="GO:0042277">
    <property type="term" value="F:peptide binding"/>
    <property type="evidence" value="ECO:0007669"/>
    <property type="project" value="TreeGrafter"/>
</dbReference>
<evidence type="ECO:0000256" key="6">
    <source>
        <dbReference type="ARBA" id="ARBA00022670"/>
    </source>
</evidence>
<evidence type="ECO:0000256" key="4">
    <source>
        <dbReference type="ARBA" id="ARBA00022475"/>
    </source>
</evidence>
<reference evidence="16 17" key="1">
    <citation type="journal article" date="2015" name="Genome Biol. Evol.">
        <title>The genome of winter moth (Operophtera brumata) provides a genomic perspective on sexual dimorphism and phenology.</title>
        <authorList>
            <person name="Derks M.F."/>
            <person name="Smit S."/>
            <person name="Salis L."/>
            <person name="Schijlen E."/>
            <person name="Bossers A."/>
            <person name="Mateman C."/>
            <person name="Pijl A.S."/>
            <person name="de Ridder D."/>
            <person name="Groenen M.A."/>
            <person name="Visser M.E."/>
            <person name="Megens H.J."/>
        </authorList>
    </citation>
    <scope>NUCLEOTIDE SEQUENCE [LARGE SCALE GENOMIC DNA]</scope>
    <source>
        <strain evidence="16">WM2013NL</strain>
        <tissue evidence="16">Head and thorax</tissue>
    </source>
</reference>
<dbReference type="Gene3D" id="1.25.50.20">
    <property type="match status" value="1"/>
</dbReference>
<evidence type="ECO:0000256" key="1">
    <source>
        <dbReference type="ARBA" id="ARBA00001947"/>
    </source>
</evidence>
<dbReference type="InterPro" id="IPR050344">
    <property type="entry name" value="Peptidase_M1_aminopeptidases"/>
</dbReference>
<accession>A0A0L7K3N6</accession>
<dbReference type="GO" id="GO:0005886">
    <property type="term" value="C:plasma membrane"/>
    <property type="evidence" value="ECO:0007669"/>
    <property type="project" value="UniProtKB-SubCell"/>
</dbReference>
<keyword evidence="5" id="KW-0336">GPI-anchor</keyword>
<sequence>ERFVLINGTDSIQNSPVWWIPVAYTTATEKDFESTRPKIWVKERKVASNVTVKKDDWFVANIQQTGFYRVNYDQHNWRLLIKILKDPSRFQEIHIINRAQMIDDAMNLALTGRLDYRTALDVTSYLAHERSYVPWKAGLSALGYIDSMLSKGAHYLEYGRYVLRLLSGAVNEVGWEVSANESVIRAQQRVDLLASACHFEYVNCLENAVRMYANWMLAPNPDSYNE</sequence>
<dbReference type="FunFam" id="2.60.40.1910:FF:000008">
    <property type="entry name" value="Aminopeptidase"/>
    <property type="match status" value="1"/>
</dbReference>
<dbReference type="GO" id="GO:0043171">
    <property type="term" value="P:peptide catabolic process"/>
    <property type="evidence" value="ECO:0007669"/>
    <property type="project" value="TreeGrafter"/>
</dbReference>
<dbReference type="Proteomes" id="UP000037510">
    <property type="component" value="Unassembled WGS sequence"/>
</dbReference>
<comment type="cofactor">
    <cofactor evidence="1">
        <name>Zn(2+)</name>
        <dbReference type="ChEBI" id="CHEBI:29105"/>
    </cofactor>
</comment>
<dbReference type="GO" id="GO:0005737">
    <property type="term" value="C:cytoplasm"/>
    <property type="evidence" value="ECO:0007669"/>
    <property type="project" value="TreeGrafter"/>
</dbReference>
<evidence type="ECO:0000313" key="17">
    <source>
        <dbReference type="Proteomes" id="UP000037510"/>
    </source>
</evidence>
<evidence type="ECO:0000256" key="14">
    <source>
        <dbReference type="ARBA" id="ARBA00023288"/>
    </source>
</evidence>
<comment type="subcellular location">
    <subcellularLocation>
        <location evidence="2">Cell membrane</location>
        <topology evidence="2">Lipid-anchor</topology>
        <topology evidence="2">GPI-anchor</topology>
    </subcellularLocation>
</comment>
<proteinExistence type="inferred from homology"/>
<keyword evidence="7" id="KW-0479">Metal-binding</keyword>
<keyword evidence="8" id="KW-0732">Signal</keyword>
<feature type="domain" description="ERAP1-like C-terminal" evidence="15">
    <location>
        <begin position="57"/>
        <end position="218"/>
    </location>
</feature>
<keyword evidence="12" id="KW-0472">Membrane</keyword>
<dbReference type="GO" id="GO:0098552">
    <property type="term" value="C:side of membrane"/>
    <property type="evidence" value="ECO:0007669"/>
    <property type="project" value="UniProtKB-KW"/>
</dbReference>
<dbReference type="PANTHER" id="PTHR11533">
    <property type="entry name" value="PROTEASE M1 ZINC METALLOPROTEASE"/>
    <property type="match status" value="1"/>
</dbReference>
<keyword evidence="14" id="KW-0449">Lipoprotein</keyword>
<dbReference type="GO" id="GO:0008270">
    <property type="term" value="F:zinc ion binding"/>
    <property type="evidence" value="ECO:0007669"/>
    <property type="project" value="TreeGrafter"/>
</dbReference>
<evidence type="ECO:0000256" key="5">
    <source>
        <dbReference type="ARBA" id="ARBA00022622"/>
    </source>
</evidence>
<keyword evidence="6 16" id="KW-0645">Protease</keyword>
<evidence type="ECO:0000256" key="8">
    <source>
        <dbReference type="ARBA" id="ARBA00022729"/>
    </source>
</evidence>
<dbReference type="AlphaFoldDB" id="A0A0L7K3N6"/>
<dbReference type="GO" id="GO:0005615">
    <property type="term" value="C:extracellular space"/>
    <property type="evidence" value="ECO:0007669"/>
    <property type="project" value="TreeGrafter"/>
</dbReference>
<evidence type="ECO:0000256" key="11">
    <source>
        <dbReference type="ARBA" id="ARBA00023049"/>
    </source>
</evidence>
<evidence type="ECO:0000256" key="7">
    <source>
        <dbReference type="ARBA" id="ARBA00022723"/>
    </source>
</evidence>
<keyword evidence="4" id="KW-1003">Cell membrane</keyword>
<evidence type="ECO:0000256" key="13">
    <source>
        <dbReference type="ARBA" id="ARBA00023180"/>
    </source>
</evidence>
<keyword evidence="13" id="KW-0325">Glycoprotein</keyword>
<dbReference type="PANTHER" id="PTHR11533:SF294">
    <property type="entry name" value="THYROTROPIN-RELEASING HORMONE-DEGRADING ECTOENZYME"/>
    <property type="match status" value="1"/>
</dbReference>
<dbReference type="Gene3D" id="2.60.40.1910">
    <property type="match status" value="1"/>
</dbReference>